<name>A0A7J7NY52_9MAGN</name>
<organism evidence="1 2">
    <name type="scientific">Kingdonia uniflora</name>
    <dbReference type="NCBI Taxonomy" id="39325"/>
    <lineage>
        <taxon>Eukaryota</taxon>
        <taxon>Viridiplantae</taxon>
        <taxon>Streptophyta</taxon>
        <taxon>Embryophyta</taxon>
        <taxon>Tracheophyta</taxon>
        <taxon>Spermatophyta</taxon>
        <taxon>Magnoliopsida</taxon>
        <taxon>Ranunculales</taxon>
        <taxon>Circaeasteraceae</taxon>
        <taxon>Kingdonia</taxon>
    </lineage>
</organism>
<evidence type="ECO:0000313" key="1">
    <source>
        <dbReference type="EMBL" id="KAF6172126.1"/>
    </source>
</evidence>
<gene>
    <name evidence="1" type="ORF">GIB67_029544</name>
</gene>
<accession>A0A7J7NY52</accession>
<dbReference type="EMBL" id="JACGCM010000445">
    <property type="protein sequence ID" value="KAF6172126.1"/>
    <property type="molecule type" value="Genomic_DNA"/>
</dbReference>
<dbReference type="Proteomes" id="UP000541444">
    <property type="component" value="Unassembled WGS sequence"/>
</dbReference>
<protein>
    <submittedName>
        <fullName evidence="1">Uncharacterized protein</fullName>
    </submittedName>
</protein>
<sequence>MGVDALLPLPLPVFDALPLLPHPLSMGVVCTPPAVGVDVLLPLPLPALDALPLLCTPPTMGVEF</sequence>
<comment type="caution">
    <text evidence="1">The sequence shown here is derived from an EMBL/GenBank/DDBJ whole genome shotgun (WGS) entry which is preliminary data.</text>
</comment>
<proteinExistence type="predicted"/>
<dbReference type="AlphaFoldDB" id="A0A7J7NY52"/>
<evidence type="ECO:0000313" key="2">
    <source>
        <dbReference type="Proteomes" id="UP000541444"/>
    </source>
</evidence>
<reference evidence="1 2" key="1">
    <citation type="journal article" date="2020" name="IScience">
        <title>Genome Sequencing of the Endangered Kingdonia uniflora (Circaeasteraceae, Ranunculales) Reveals Potential Mechanisms of Evolutionary Specialization.</title>
        <authorList>
            <person name="Sun Y."/>
            <person name="Deng T."/>
            <person name="Zhang A."/>
            <person name="Moore M.J."/>
            <person name="Landis J.B."/>
            <person name="Lin N."/>
            <person name="Zhang H."/>
            <person name="Zhang X."/>
            <person name="Huang J."/>
            <person name="Zhang X."/>
            <person name="Sun H."/>
            <person name="Wang H."/>
        </authorList>
    </citation>
    <scope>NUCLEOTIDE SEQUENCE [LARGE SCALE GENOMIC DNA]</scope>
    <source>
        <strain evidence="1">TB1705</strain>
        <tissue evidence="1">Leaf</tissue>
    </source>
</reference>
<keyword evidence="2" id="KW-1185">Reference proteome</keyword>